<dbReference type="Proteomes" id="UP000593594">
    <property type="component" value="Chromosome"/>
</dbReference>
<dbReference type="InterPro" id="IPR017938">
    <property type="entry name" value="Riboflavin_synthase-like_b-brl"/>
</dbReference>
<dbReference type="InterPro" id="IPR039261">
    <property type="entry name" value="FNR_nucleotide-bd"/>
</dbReference>
<dbReference type="SUPFAM" id="SSF63380">
    <property type="entry name" value="Riboflavin synthase domain-like"/>
    <property type="match status" value="1"/>
</dbReference>
<dbReference type="Gene3D" id="2.40.30.10">
    <property type="entry name" value="Translation factors"/>
    <property type="match status" value="1"/>
</dbReference>
<dbReference type="InterPro" id="IPR039374">
    <property type="entry name" value="SIP_fam"/>
</dbReference>
<dbReference type="CDD" id="cd06193">
    <property type="entry name" value="siderophore_interacting"/>
    <property type="match status" value="1"/>
</dbReference>
<dbReference type="PANTHER" id="PTHR30157">
    <property type="entry name" value="FERRIC REDUCTASE, NADPH-DEPENDENT"/>
    <property type="match status" value="1"/>
</dbReference>
<dbReference type="Gene3D" id="3.40.50.80">
    <property type="entry name" value="Nucleotide-binding domain of ferredoxin-NADP reductase (FNR) module"/>
    <property type="match status" value="1"/>
</dbReference>
<keyword evidence="4" id="KW-1185">Reference proteome</keyword>
<dbReference type="EMBL" id="CP058214">
    <property type="protein sequence ID" value="QPC42615.1"/>
    <property type="molecule type" value="Genomic_DNA"/>
</dbReference>
<dbReference type="Pfam" id="PF04954">
    <property type="entry name" value="SIP"/>
    <property type="match status" value="1"/>
</dbReference>
<organism evidence="3 4">
    <name type="scientific">Kaustia mangrovi</name>
    <dbReference type="NCBI Taxonomy" id="2593653"/>
    <lineage>
        <taxon>Bacteria</taxon>
        <taxon>Pseudomonadati</taxon>
        <taxon>Pseudomonadota</taxon>
        <taxon>Alphaproteobacteria</taxon>
        <taxon>Hyphomicrobiales</taxon>
        <taxon>Parvibaculaceae</taxon>
        <taxon>Kaustia</taxon>
    </lineage>
</organism>
<dbReference type="InterPro" id="IPR007037">
    <property type="entry name" value="SIP_rossman_dom"/>
</dbReference>
<comment type="similarity">
    <text evidence="1">Belongs to the SIP oxidoreductase family.</text>
</comment>
<dbReference type="GO" id="GO:0016491">
    <property type="term" value="F:oxidoreductase activity"/>
    <property type="evidence" value="ECO:0007669"/>
    <property type="project" value="InterPro"/>
</dbReference>
<feature type="domain" description="FAD-binding FR-type" evidence="2">
    <location>
        <begin position="105"/>
        <end position="229"/>
    </location>
</feature>
<proteinExistence type="inferred from homology"/>
<dbReference type="PROSITE" id="PS51384">
    <property type="entry name" value="FAD_FR"/>
    <property type="match status" value="1"/>
</dbReference>
<dbReference type="InterPro" id="IPR014543">
    <property type="entry name" value="UCP028291"/>
</dbReference>
<accession>A0A7S8HBH9</accession>
<dbReference type="InterPro" id="IPR017927">
    <property type="entry name" value="FAD-bd_FR_type"/>
</dbReference>
<dbReference type="Gene3D" id="3.30.310.50">
    <property type="entry name" value="Alpha-D-phosphohexomutase, C-terminal domain"/>
    <property type="match status" value="1"/>
</dbReference>
<evidence type="ECO:0000256" key="1">
    <source>
        <dbReference type="ARBA" id="ARBA00035644"/>
    </source>
</evidence>
<reference evidence="3 4" key="1">
    <citation type="submission" date="2020-06" db="EMBL/GenBank/DDBJ databases">
        <title>Genome sequence of 2 isolates from Red Sea Mangroves.</title>
        <authorList>
            <person name="Sefrji F."/>
            <person name="Michoud G."/>
            <person name="Merlino G."/>
            <person name="Daffonchio D."/>
        </authorList>
    </citation>
    <scope>NUCLEOTIDE SEQUENCE [LARGE SCALE GENOMIC DNA]</scope>
    <source>
        <strain evidence="3 4">R1DC25</strain>
    </source>
</reference>
<dbReference type="KEGG" id="kmn:HW532_07815"/>
<dbReference type="AlphaFoldDB" id="A0A7S8HBH9"/>
<evidence type="ECO:0000259" key="2">
    <source>
        <dbReference type="PROSITE" id="PS51384"/>
    </source>
</evidence>
<evidence type="ECO:0000313" key="4">
    <source>
        <dbReference type="Proteomes" id="UP000593594"/>
    </source>
</evidence>
<gene>
    <name evidence="3" type="ORF">HW532_07815</name>
</gene>
<dbReference type="InterPro" id="IPR013113">
    <property type="entry name" value="SIP_FAD-bd"/>
</dbReference>
<dbReference type="RefSeq" id="WP_213163850.1">
    <property type="nucleotide sequence ID" value="NZ_CP058214.1"/>
</dbReference>
<name>A0A7S8HBH9_9HYPH</name>
<evidence type="ECO:0000313" key="3">
    <source>
        <dbReference type="EMBL" id="QPC42615.1"/>
    </source>
</evidence>
<dbReference type="Pfam" id="PF08021">
    <property type="entry name" value="FAD_binding_9"/>
    <property type="match status" value="1"/>
</dbReference>
<dbReference type="Pfam" id="PF09981">
    <property type="entry name" value="DUF2218"/>
    <property type="match status" value="1"/>
</dbReference>
<protein>
    <submittedName>
        <fullName evidence="3">Siderophore-interacting protein</fullName>
    </submittedName>
</protein>
<dbReference type="PANTHER" id="PTHR30157:SF0">
    <property type="entry name" value="NADPH-DEPENDENT FERRIC-CHELATE REDUCTASE"/>
    <property type="match status" value="1"/>
</dbReference>
<sequence>MSVLVAKTTVSLSDPKACMAALLEHFAEHDAEVVRGESRGEAVFEGRKAAFEAQAGALGMRAEAEDETALAFLKTFLAAHLLEAAAGETPEIVWTGDGAGAGRLPNFRELTVLGIRDVTPRMRRITFAGEDLESYAAGGLHIKILIPPPGIGTPEWPTVAASGLPVWPEEERRPAVRTYTVRRVDPRAGEMDIDFVIHGDGGPGTTFALRAARGDRLGIIGPGGGEVPEADWYLLAGDETALPAIARILETLPREARGTALIEVADAGEDQALAHPPGMAVRWLHRDGAPAGTTDLVVEAVRQVAWPEDGARVFAWAGAEYAAFRALRRHWREEIGLDRSQHLAVGYWRRGTPQGDGKGARG</sequence>